<evidence type="ECO:0000256" key="1">
    <source>
        <dbReference type="ARBA" id="ARBA00010923"/>
    </source>
</evidence>
<feature type="domain" description="Type I restriction modification DNA specificity" evidence="4">
    <location>
        <begin position="355"/>
        <end position="516"/>
    </location>
</feature>
<evidence type="ECO:0000256" key="2">
    <source>
        <dbReference type="ARBA" id="ARBA00022747"/>
    </source>
</evidence>
<reference evidence="5 6" key="1">
    <citation type="journal article" date="2019" name="Nat. Med.">
        <title>A library of human gut bacterial isolates paired with longitudinal multiomics data enables mechanistic microbiome research.</title>
        <authorList>
            <person name="Poyet M."/>
            <person name="Groussin M."/>
            <person name="Gibbons S.M."/>
            <person name="Avila-Pacheco J."/>
            <person name="Jiang X."/>
            <person name="Kearney S.M."/>
            <person name="Perrotta A.R."/>
            <person name="Berdy B."/>
            <person name="Zhao S."/>
            <person name="Lieberman T.D."/>
            <person name="Swanson P.K."/>
            <person name="Smith M."/>
            <person name="Roesemann S."/>
            <person name="Alexander J.E."/>
            <person name="Rich S.A."/>
            <person name="Livny J."/>
            <person name="Vlamakis H."/>
            <person name="Clish C."/>
            <person name="Bullock K."/>
            <person name="Deik A."/>
            <person name="Scott J."/>
            <person name="Pierce K.A."/>
            <person name="Xavier R.J."/>
            <person name="Alm E.J."/>
        </authorList>
    </citation>
    <scope>NUCLEOTIDE SEQUENCE [LARGE SCALE GENOMIC DNA]</scope>
    <source>
        <strain evidence="5 6">BIOML-A93</strain>
    </source>
</reference>
<dbReference type="InterPro" id="IPR044946">
    <property type="entry name" value="Restrct_endonuc_typeI_TRD_sf"/>
</dbReference>
<keyword evidence="3" id="KW-0238">DNA-binding</keyword>
<dbReference type="GO" id="GO:0003677">
    <property type="term" value="F:DNA binding"/>
    <property type="evidence" value="ECO:0007669"/>
    <property type="project" value="UniProtKB-KW"/>
</dbReference>
<dbReference type="Proteomes" id="UP000470952">
    <property type="component" value="Unassembled WGS sequence"/>
</dbReference>
<protein>
    <submittedName>
        <fullName evidence="5">Restriction endonuclease subunit S</fullName>
    </submittedName>
</protein>
<comment type="similarity">
    <text evidence="1">Belongs to the type-I restriction system S methylase family.</text>
</comment>
<name>A0A6G0FYE2_PHOVU</name>
<organism evidence="5 6">
    <name type="scientific">Phocaeicola vulgatus</name>
    <name type="common">Bacteroides vulgatus</name>
    <dbReference type="NCBI Taxonomy" id="821"/>
    <lineage>
        <taxon>Bacteria</taxon>
        <taxon>Pseudomonadati</taxon>
        <taxon>Bacteroidota</taxon>
        <taxon>Bacteroidia</taxon>
        <taxon>Bacteroidales</taxon>
        <taxon>Bacteroidaceae</taxon>
        <taxon>Phocaeicola</taxon>
    </lineage>
</organism>
<keyword evidence="5" id="KW-0540">Nuclease</keyword>
<dbReference type="GO" id="GO:0009307">
    <property type="term" value="P:DNA restriction-modification system"/>
    <property type="evidence" value="ECO:0007669"/>
    <property type="project" value="UniProtKB-KW"/>
</dbReference>
<evidence type="ECO:0000313" key="5">
    <source>
        <dbReference type="EMBL" id="KAB6662555.1"/>
    </source>
</evidence>
<sequence>MNGKQLKNSILQWAIQGKLVPQDPNDEPASVLLERIRAEKARLVKEKKIKKDKNESIIYRGDDNSYYEKFLATGEVKCIDDEIPFEIPKGWEWTRIRNISQSYIGLTYSPTDVSSRGTIVLRSSNIQDGKIVLNDVVRVSKEISKKLQVEKNDIIICARNGSAKLVGKSAVVTDVTEPMTFGAFMAICKTALYQYVSIFLQSDLFFSQLRGVSGTTTINQLTQNNFNDFWIPIPPANEQKRIVEKLQNVSPFIERYSKSQETLNLMNIQIKEQLKKSILQEAIQGKLVPQIAEEGTAQELLEQIRQEKQKLVKEGKLKKSVLTDSVIYKGDDNKYYEQIDKENKEITEDILFDLPNKWQWCRIGTIFMHNNGKQLNKGNSKGKLMKYITTSNLYWDGFVLDNLKEMPFENNEIDRCMAVKGDLLVCEGGDIGRSCIWNYDFPIMLQNHIHKLRPYIPLCTKFFYYIFNLYNLAGLIGGKGIGIQGFSSKALHNTLVPLPPLKEQYRIVTQIEKLFEQLR</sequence>
<gene>
    <name evidence="5" type="ORF">GAZ76_03755</name>
</gene>
<dbReference type="Gene3D" id="3.90.220.20">
    <property type="entry name" value="DNA methylase specificity domains"/>
    <property type="match status" value="2"/>
</dbReference>
<evidence type="ECO:0000259" key="4">
    <source>
        <dbReference type="Pfam" id="PF01420"/>
    </source>
</evidence>
<comment type="caution">
    <text evidence="5">The sequence shown here is derived from an EMBL/GenBank/DDBJ whole genome shotgun (WGS) entry which is preliminary data.</text>
</comment>
<accession>A0A6G0FYE2</accession>
<evidence type="ECO:0000313" key="6">
    <source>
        <dbReference type="Proteomes" id="UP000470952"/>
    </source>
</evidence>
<dbReference type="InterPro" id="IPR051212">
    <property type="entry name" value="Type-I_RE_S_subunit"/>
</dbReference>
<dbReference type="InterPro" id="IPR000055">
    <property type="entry name" value="Restrct_endonuc_typeI_TRD"/>
</dbReference>
<dbReference type="AlphaFoldDB" id="A0A6G0FYE2"/>
<dbReference type="PANTHER" id="PTHR43140">
    <property type="entry name" value="TYPE-1 RESTRICTION ENZYME ECOKI SPECIFICITY PROTEIN"/>
    <property type="match status" value="1"/>
</dbReference>
<evidence type="ECO:0000256" key="3">
    <source>
        <dbReference type="ARBA" id="ARBA00023125"/>
    </source>
</evidence>
<keyword evidence="5" id="KW-0378">Hydrolase</keyword>
<keyword evidence="5" id="KW-0255">Endonuclease</keyword>
<feature type="domain" description="Type I restriction modification DNA specificity" evidence="4">
    <location>
        <begin position="88"/>
        <end position="253"/>
    </location>
</feature>
<dbReference type="GO" id="GO:0004519">
    <property type="term" value="F:endonuclease activity"/>
    <property type="evidence" value="ECO:0007669"/>
    <property type="project" value="UniProtKB-KW"/>
</dbReference>
<dbReference type="EMBL" id="WDAG01000003">
    <property type="protein sequence ID" value="KAB6662555.1"/>
    <property type="molecule type" value="Genomic_DNA"/>
</dbReference>
<dbReference type="CDD" id="cd17265">
    <property type="entry name" value="RMtype1_S_Eco4255III-TRD2-CR2_like"/>
    <property type="match status" value="1"/>
</dbReference>
<dbReference type="PANTHER" id="PTHR43140:SF1">
    <property type="entry name" value="TYPE I RESTRICTION ENZYME ECOKI SPECIFICITY SUBUNIT"/>
    <property type="match status" value="1"/>
</dbReference>
<keyword evidence="2" id="KW-0680">Restriction system</keyword>
<dbReference type="SUPFAM" id="SSF116734">
    <property type="entry name" value="DNA methylase specificity domain"/>
    <property type="match status" value="2"/>
</dbReference>
<proteinExistence type="inferred from homology"/>
<dbReference type="Pfam" id="PF01420">
    <property type="entry name" value="Methylase_S"/>
    <property type="match status" value="2"/>
</dbReference>